<dbReference type="InterPro" id="IPR051334">
    <property type="entry name" value="SRPK"/>
</dbReference>
<dbReference type="InterPro" id="IPR011009">
    <property type="entry name" value="Kinase-like_dom_sf"/>
</dbReference>
<dbReference type="Gene3D" id="1.10.510.10">
    <property type="entry name" value="Transferase(Phosphotransferase) domain 1"/>
    <property type="match status" value="1"/>
</dbReference>
<evidence type="ECO:0000313" key="10">
    <source>
        <dbReference type="EMBL" id="KEQ77276.1"/>
    </source>
</evidence>
<evidence type="ECO:0000256" key="7">
    <source>
        <dbReference type="ARBA" id="ARBA00047899"/>
    </source>
</evidence>
<comment type="catalytic activity">
    <reaction evidence="7">
        <text>L-threonyl-[protein] + ATP = O-phospho-L-threonyl-[protein] + ADP + H(+)</text>
        <dbReference type="Rhea" id="RHEA:46608"/>
        <dbReference type="Rhea" id="RHEA-COMP:11060"/>
        <dbReference type="Rhea" id="RHEA-COMP:11605"/>
        <dbReference type="ChEBI" id="CHEBI:15378"/>
        <dbReference type="ChEBI" id="CHEBI:30013"/>
        <dbReference type="ChEBI" id="CHEBI:30616"/>
        <dbReference type="ChEBI" id="CHEBI:61977"/>
        <dbReference type="ChEBI" id="CHEBI:456216"/>
        <dbReference type="EC" id="2.7.11.1"/>
    </reaction>
</comment>
<dbReference type="OrthoDB" id="5979581at2759"/>
<dbReference type="GO" id="GO:0050684">
    <property type="term" value="P:regulation of mRNA processing"/>
    <property type="evidence" value="ECO:0007669"/>
    <property type="project" value="TreeGrafter"/>
</dbReference>
<dbReference type="PROSITE" id="PS00108">
    <property type="entry name" value="PROTEIN_KINASE_ST"/>
    <property type="match status" value="1"/>
</dbReference>
<keyword evidence="2" id="KW-0723">Serine/threonine-protein kinase</keyword>
<evidence type="ECO:0000256" key="2">
    <source>
        <dbReference type="ARBA" id="ARBA00022527"/>
    </source>
</evidence>
<accession>A0A074XRS6</accession>
<dbReference type="RefSeq" id="XP_013431267.1">
    <property type="nucleotide sequence ID" value="XM_013575813.1"/>
</dbReference>
<evidence type="ECO:0000259" key="9">
    <source>
        <dbReference type="PROSITE" id="PS50011"/>
    </source>
</evidence>
<name>A0A074XRS6_9PEZI</name>
<keyword evidence="4" id="KW-0547">Nucleotide-binding</keyword>
<evidence type="ECO:0000256" key="4">
    <source>
        <dbReference type="ARBA" id="ARBA00022741"/>
    </source>
</evidence>
<evidence type="ECO:0000256" key="6">
    <source>
        <dbReference type="ARBA" id="ARBA00022840"/>
    </source>
</evidence>
<protein>
    <recommendedName>
        <fullName evidence="1">non-specific serine/threonine protein kinase</fullName>
        <ecNumber evidence="1">2.7.11.1</ecNumber>
    </recommendedName>
</protein>
<dbReference type="GO" id="GO:0000245">
    <property type="term" value="P:spliceosomal complex assembly"/>
    <property type="evidence" value="ECO:0007669"/>
    <property type="project" value="TreeGrafter"/>
</dbReference>
<keyword evidence="5 10" id="KW-0418">Kinase</keyword>
<dbReference type="PANTHER" id="PTHR47634:SF9">
    <property type="entry name" value="PROTEIN KINASE DOMAIN-CONTAINING PROTEIN-RELATED"/>
    <property type="match status" value="1"/>
</dbReference>
<dbReference type="EMBL" id="KL584703">
    <property type="protein sequence ID" value="KEQ77276.1"/>
    <property type="molecule type" value="Genomic_DNA"/>
</dbReference>
<dbReference type="SMART" id="SM00220">
    <property type="entry name" value="S_TKc"/>
    <property type="match status" value="1"/>
</dbReference>
<evidence type="ECO:0000256" key="8">
    <source>
        <dbReference type="ARBA" id="ARBA00048679"/>
    </source>
</evidence>
<evidence type="ECO:0000313" key="11">
    <source>
        <dbReference type="Proteomes" id="UP000027730"/>
    </source>
</evidence>
<dbReference type="SUPFAM" id="SSF56112">
    <property type="entry name" value="Protein kinase-like (PK-like)"/>
    <property type="match status" value="1"/>
</dbReference>
<dbReference type="Pfam" id="PF00069">
    <property type="entry name" value="Pkinase"/>
    <property type="match status" value="1"/>
</dbReference>
<dbReference type="InterPro" id="IPR008271">
    <property type="entry name" value="Ser/Thr_kinase_AS"/>
</dbReference>
<dbReference type="GeneID" id="25414725"/>
<dbReference type="GO" id="GO:0004674">
    <property type="term" value="F:protein serine/threonine kinase activity"/>
    <property type="evidence" value="ECO:0007669"/>
    <property type="project" value="UniProtKB-KW"/>
</dbReference>
<organism evidence="10 11">
    <name type="scientific">Aureobasidium namibiae CBS 147.97</name>
    <dbReference type="NCBI Taxonomy" id="1043004"/>
    <lineage>
        <taxon>Eukaryota</taxon>
        <taxon>Fungi</taxon>
        <taxon>Dikarya</taxon>
        <taxon>Ascomycota</taxon>
        <taxon>Pezizomycotina</taxon>
        <taxon>Dothideomycetes</taxon>
        <taxon>Dothideomycetidae</taxon>
        <taxon>Dothideales</taxon>
        <taxon>Saccotheciaceae</taxon>
        <taxon>Aureobasidium</taxon>
    </lineage>
</organism>
<dbReference type="AlphaFoldDB" id="A0A074XRS6"/>
<feature type="domain" description="Protein kinase" evidence="9">
    <location>
        <begin position="59"/>
        <end position="404"/>
    </location>
</feature>
<dbReference type="Gene3D" id="3.30.200.20">
    <property type="entry name" value="Phosphorylase Kinase, domain 1"/>
    <property type="match status" value="1"/>
</dbReference>
<evidence type="ECO:0000256" key="1">
    <source>
        <dbReference type="ARBA" id="ARBA00012513"/>
    </source>
</evidence>
<evidence type="ECO:0000256" key="3">
    <source>
        <dbReference type="ARBA" id="ARBA00022679"/>
    </source>
</evidence>
<dbReference type="STRING" id="1043004.A0A074XRS6"/>
<dbReference type="GO" id="GO:0005524">
    <property type="term" value="F:ATP binding"/>
    <property type="evidence" value="ECO:0007669"/>
    <property type="project" value="UniProtKB-KW"/>
</dbReference>
<keyword evidence="3" id="KW-0808">Transferase</keyword>
<gene>
    <name evidence="10" type="ORF">M436DRAFT_70156</name>
</gene>
<proteinExistence type="predicted"/>
<keyword evidence="6" id="KW-0067">ATP-binding</keyword>
<dbReference type="PANTHER" id="PTHR47634">
    <property type="entry name" value="PROTEIN KINASE DOMAIN-CONTAINING PROTEIN-RELATED"/>
    <property type="match status" value="1"/>
</dbReference>
<evidence type="ECO:0000256" key="5">
    <source>
        <dbReference type="ARBA" id="ARBA00022777"/>
    </source>
</evidence>
<dbReference type="InterPro" id="IPR000719">
    <property type="entry name" value="Prot_kinase_dom"/>
</dbReference>
<keyword evidence="11" id="KW-1185">Reference proteome</keyword>
<dbReference type="PROSITE" id="PS50011">
    <property type="entry name" value="PROTEIN_KINASE_DOM"/>
    <property type="match status" value="1"/>
</dbReference>
<dbReference type="HOGENOM" id="CLU_000288_81_1_1"/>
<reference evidence="10 11" key="1">
    <citation type="journal article" date="2014" name="BMC Genomics">
        <title>Genome sequencing of four Aureobasidium pullulans varieties: biotechnological potential, stress tolerance, and description of new species.</title>
        <authorList>
            <person name="Gostin Ar C."/>
            <person name="Ohm R.A."/>
            <person name="Kogej T."/>
            <person name="Sonjak S."/>
            <person name="Turk M."/>
            <person name="Zajc J."/>
            <person name="Zalar P."/>
            <person name="Grube M."/>
            <person name="Sun H."/>
            <person name="Han J."/>
            <person name="Sharma A."/>
            <person name="Chiniquy J."/>
            <person name="Ngan C.Y."/>
            <person name="Lipzen A."/>
            <person name="Barry K."/>
            <person name="Grigoriev I.V."/>
            <person name="Gunde-Cimerman N."/>
        </authorList>
    </citation>
    <scope>NUCLEOTIDE SEQUENCE [LARGE SCALE GENOMIC DNA]</scope>
    <source>
        <strain evidence="10 11">CBS 147.97</strain>
    </source>
</reference>
<dbReference type="EC" id="2.7.11.1" evidence="1"/>
<comment type="catalytic activity">
    <reaction evidence="8">
        <text>L-seryl-[protein] + ATP = O-phospho-L-seryl-[protein] + ADP + H(+)</text>
        <dbReference type="Rhea" id="RHEA:17989"/>
        <dbReference type="Rhea" id="RHEA-COMP:9863"/>
        <dbReference type="Rhea" id="RHEA-COMP:11604"/>
        <dbReference type="ChEBI" id="CHEBI:15378"/>
        <dbReference type="ChEBI" id="CHEBI:29999"/>
        <dbReference type="ChEBI" id="CHEBI:30616"/>
        <dbReference type="ChEBI" id="CHEBI:83421"/>
        <dbReference type="ChEBI" id="CHEBI:456216"/>
        <dbReference type="EC" id="2.7.11.1"/>
    </reaction>
</comment>
<sequence length="408" mass="46582">MLRALKRWTRLGRWQPLDFNNPSFARIPPNEAIEEETIPDYVASRYYPVRIGEVSQDRYQVVSKLGFGTSSTAWLARDLNCRRYVTLKMHISCAALGKHVDDELEMYRRIAKGPESHPARQAVRSVLDSFHVDGTGEQHRCLVHPPLGDSLSDLLRRNPVRRLPRPILAFVLHRLFLALDYLHRDCHVTHTDIKPDNIMFSIPNDLVFEELEQDELRNPSPRKELNGRTIYLSSELGTPTEWGPSVLCDFGSAVLGSVEHTEDVQPNIYRAPEVILEAPWGYSVDVWNVGCTIWDLFEGESLFSGHGEQEDEYRSRAHLAEMISLLGPPPPTLLARGTATSKFFSKDSNLITTATLSKPRPLELRENVLEGEDRASSLRFVSKMLRWDTSERSHAHELIDDEWIHGKN</sequence>
<dbReference type="Proteomes" id="UP000027730">
    <property type="component" value="Unassembled WGS sequence"/>
</dbReference>